<evidence type="ECO:0000313" key="3">
    <source>
        <dbReference type="Proteomes" id="UP000009230"/>
    </source>
</evidence>
<feature type="domain" description="FRG" evidence="1">
    <location>
        <begin position="16"/>
        <end position="122"/>
    </location>
</feature>
<organism evidence="2 3">
    <name type="scientific">Marinomonas posidonica (strain CECT 7376 / NCIMB 14433 / IVIA-Po-181)</name>
    <dbReference type="NCBI Taxonomy" id="491952"/>
    <lineage>
        <taxon>Bacteria</taxon>
        <taxon>Pseudomonadati</taxon>
        <taxon>Pseudomonadota</taxon>
        <taxon>Gammaproteobacteria</taxon>
        <taxon>Oceanospirillales</taxon>
        <taxon>Oceanospirillaceae</taxon>
        <taxon>Marinomonas</taxon>
    </lineage>
</organism>
<dbReference type="KEGG" id="mpc:Mar181_1088"/>
<reference evidence="2 3" key="1">
    <citation type="journal article" date="2012" name="Stand. Genomic Sci.">
        <title>Complete genome sequence of Marinomonas posidonica type strain (IVIA-Po-181(T)).</title>
        <authorList>
            <person name="Lucas-Elio P."/>
            <person name="Goodwin L."/>
            <person name="Woyke T."/>
            <person name="Pitluck S."/>
            <person name="Nolan M."/>
            <person name="Kyrpides N.C."/>
            <person name="Detter J.C."/>
            <person name="Copeland A."/>
            <person name="Lu M."/>
            <person name="Bruce D."/>
            <person name="Detter C."/>
            <person name="Tapia R."/>
            <person name="Han S."/>
            <person name="Land M.L."/>
            <person name="Ivanova N."/>
            <person name="Mikhailova N."/>
            <person name="Johnston A.W."/>
            <person name="Sanchez-Amat A."/>
        </authorList>
    </citation>
    <scope>NUCLEOTIDE SEQUENCE [LARGE SCALE GENOMIC DNA]</scope>
    <source>
        <strain evidence="3">CECT 7376 / NCIMB 14433 / IVIA-Po-181</strain>
    </source>
</reference>
<dbReference type="eggNOG" id="ENOG5030JBE">
    <property type="taxonomic scope" value="Bacteria"/>
</dbReference>
<evidence type="ECO:0000313" key="2">
    <source>
        <dbReference type="EMBL" id="AEF54136.1"/>
    </source>
</evidence>
<sequence>MEVETIISYLEELEHHPSAQMFRGHGNSEWELIPSIARLKPKELPVRHYDGWKGIEKHLLMEFKKYALRHIDREPASQIEWMIQAQHHGVPTRLLDWSTNPLKALYFAIENAEHDDKNGKVYVFTPQSWSPSPDLVDVECNKSIKAFHPVVINDRILAQEGCFTLFPQKDNHKSFEPLEEGFAPQEDVVNMAVIIIPKEAKAPLRNQLRKLGVTDMTMFPDLDGIAKKIRRDFGVL</sequence>
<evidence type="ECO:0000259" key="1">
    <source>
        <dbReference type="SMART" id="SM00901"/>
    </source>
</evidence>
<dbReference type="SMART" id="SM00901">
    <property type="entry name" value="FRG"/>
    <property type="match status" value="1"/>
</dbReference>
<dbReference type="Proteomes" id="UP000009230">
    <property type="component" value="Chromosome"/>
</dbReference>
<dbReference type="STRING" id="491952.Mar181_1088"/>
<dbReference type="InterPro" id="IPR014966">
    <property type="entry name" value="FRG-dom"/>
</dbReference>
<keyword evidence="3" id="KW-1185">Reference proteome</keyword>
<dbReference type="OrthoDB" id="9816036at2"/>
<dbReference type="EMBL" id="CP002771">
    <property type="protein sequence ID" value="AEF54136.1"/>
    <property type="molecule type" value="Genomic_DNA"/>
</dbReference>
<protein>
    <submittedName>
        <fullName evidence="2">FRG domain protein</fullName>
    </submittedName>
</protein>
<gene>
    <name evidence="2" type="ordered locus">Mar181_1088</name>
</gene>
<proteinExistence type="predicted"/>
<dbReference type="RefSeq" id="WP_013795612.1">
    <property type="nucleotide sequence ID" value="NC_015559.1"/>
</dbReference>
<dbReference type="Pfam" id="PF08867">
    <property type="entry name" value="FRG"/>
    <property type="match status" value="1"/>
</dbReference>
<dbReference type="HOGENOM" id="CLU_050026_1_1_6"/>
<dbReference type="AlphaFoldDB" id="F6CUM6"/>
<name>F6CUM6_MARPP</name>
<accession>F6CUM6</accession>